<dbReference type="EMBL" id="CM037024">
    <property type="protein sequence ID" value="KAH7663774.1"/>
    <property type="molecule type" value="Genomic_DNA"/>
</dbReference>
<reference evidence="2" key="1">
    <citation type="journal article" date="2022" name="Nat. Commun.">
        <title>Chromosome evolution and the genetic basis of agronomically important traits in greater yam.</title>
        <authorList>
            <person name="Bredeson J.V."/>
            <person name="Lyons J.B."/>
            <person name="Oniyinde I.O."/>
            <person name="Okereke N.R."/>
            <person name="Kolade O."/>
            <person name="Nnabue I."/>
            <person name="Nwadili C.O."/>
            <person name="Hribova E."/>
            <person name="Parker M."/>
            <person name="Nwogha J."/>
            <person name="Shu S."/>
            <person name="Carlson J."/>
            <person name="Kariba R."/>
            <person name="Muthemba S."/>
            <person name="Knop K."/>
            <person name="Barton G.J."/>
            <person name="Sherwood A.V."/>
            <person name="Lopez-Montes A."/>
            <person name="Asiedu R."/>
            <person name="Jamnadass R."/>
            <person name="Muchugi A."/>
            <person name="Goodstein D."/>
            <person name="Egesi C.N."/>
            <person name="Featherston J."/>
            <person name="Asfaw A."/>
            <person name="Simpson G.G."/>
            <person name="Dolezel J."/>
            <person name="Hendre P.S."/>
            <person name="Van Deynze A."/>
            <person name="Kumar P.L."/>
            <person name="Obidiegwu J.E."/>
            <person name="Bhattacharjee R."/>
            <person name="Rokhsar D.S."/>
        </authorList>
    </citation>
    <scope>NUCLEOTIDE SEQUENCE [LARGE SCALE GENOMIC DNA]</scope>
    <source>
        <strain evidence="2">cv. TDa95/00328</strain>
    </source>
</reference>
<accession>A0ACB7USS6</accession>
<evidence type="ECO:0000313" key="2">
    <source>
        <dbReference type="Proteomes" id="UP000827976"/>
    </source>
</evidence>
<gene>
    <name evidence="1" type="ORF">IHE45_14G078600</name>
</gene>
<proteinExistence type="predicted"/>
<keyword evidence="2" id="KW-1185">Reference proteome</keyword>
<name>A0ACB7USS6_DIOAL</name>
<comment type="caution">
    <text evidence="1">The sequence shown here is derived from an EMBL/GenBank/DDBJ whole genome shotgun (WGS) entry which is preliminary data.</text>
</comment>
<protein>
    <submittedName>
        <fullName evidence="1">Uncharacterized protein</fullName>
    </submittedName>
</protein>
<sequence>MKNASPISSMRIRASKSSTSGAKSEVAVYAHLNVLLVAGIILFILWLALRPHRPGFHLSSFSLPALNPNYPISFSVLDRNPNHNIGIFYDDIDASIFFMDREVGPGSRRSAPPHSSFSSLISPSIDCLGLSFDAGFRSLVFPRSASPLSLIGGAEIVARRCVSVKASSSLECRYGVEDAFLLRFCSFCVENGGDRDLIWCRR</sequence>
<evidence type="ECO:0000313" key="1">
    <source>
        <dbReference type="EMBL" id="KAH7663774.1"/>
    </source>
</evidence>
<dbReference type="Proteomes" id="UP000827976">
    <property type="component" value="Chromosome 14"/>
</dbReference>
<organism evidence="1 2">
    <name type="scientific">Dioscorea alata</name>
    <name type="common">Purple yam</name>
    <dbReference type="NCBI Taxonomy" id="55571"/>
    <lineage>
        <taxon>Eukaryota</taxon>
        <taxon>Viridiplantae</taxon>
        <taxon>Streptophyta</taxon>
        <taxon>Embryophyta</taxon>
        <taxon>Tracheophyta</taxon>
        <taxon>Spermatophyta</taxon>
        <taxon>Magnoliopsida</taxon>
        <taxon>Liliopsida</taxon>
        <taxon>Dioscoreales</taxon>
        <taxon>Dioscoreaceae</taxon>
        <taxon>Dioscorea</taxon>
    </lineage>
</organism>